<reference evidence="1 2" key="1">
    <citation type="journal article" date="2018" name="Front. Plant Sci.">
        <title>Red Clover (Trifolium pratense) and Zigzag Clover (T. medium) - A Picture of Genomic Similarities and Differences.</title>
        <authorList>
            <person name="Dluhosova J."/>
            <person name="Istvanek J."/>
            <person name="Nedelnik J."/>
            <person name="Repkova J."/>
        </authorList>
    </citation>
    <scope>NUCLEOTIDE SEQUENCE [LARGE SCALE GENOMIC DNA]</scope>
    <source>
        <strain evidence="2">cv. 10/8</strain>
        <tissue evidence="1">Leaf</tissue>
    </source>
</reference>
<accession>A0A392SCC6</accession>
<proteinExistence type="predicted"/>
<dbReference type="Proteomes" id="UP000265520">
    <property type="component" value="Unassembled WGS sequence"/>
</dbReference>
<feature type="non-terminal residue" evidence="1">
    <location>
        <position position="1"/>
    </location>
</feature>
<evidence type="ECO:0000313" key="1">
    <source>
        <dbReference type="EMBL" id="MCI45590.1"/>
    </source>
</evidence>
<keyword evidence="2" id="KW-1185">Reference proteome</keyword>
<comment type="caution">
    <text evidence="1">The sequence shown here is derived from an EMBL/GenBank/DDBJ whole genome shotgun (WGS) entry which is preliminary data.</text>
</comment>
<protein>
    <submittedName>
        <fullName evidence="1">Uncharacterized protein</fullName>
    </submittedName>
</protein>
<name>A0A392SCC6_9FABA</name>
<evidence type="ECO:0000313" key="2">
    <source>
        <dbReference type="Proteomes" id="UP000265520"/>
    </source>
</evidence>
<dbReference type="AlphaFoldDB" id="A0A392SCC6"/>
<dbReference type="EMBL" id="LXQA010346123">
    <property type="protein sequence ID" value="MCI45590.1"/>
    <property type="molecule type" value="Genomic_DNA"/>
</dbReference>
<sequence>CQLLQSVMPTSKWSIQKSVSLGILKIDGSATGWN</sequence>
<organism evidence="1 2">
    <name type="scientific">Trifolium medium</name>
    <dbReference type="NCBI Taxonomy" id="97028"/>
    <lineage>
        <taxon>Eukaryota</taxon>
        <taxon>Viridiplantae</taxon>
        <taxon>Streptophyta</taxon>
        <taxon>Embryophyta</taxon>
        <taxon>Tracheophyta</taxon>
        <taxon>Spermatophyta</taxon>
        <taxon>Magnoliopsida</taxon>
        <taxon>eudicotyledons</taxon>
        <taxon>Gunneridae</taxon>
        <taxon>Pentapetalae</taxon>
        <taxon>rosids</taxon>
        <taxon>fabids</taxon>
        <taxon>Fabales</taxon>
        <taxon>Fabaceae</taxon>
        <taxon>Papilionoideae</taxon>
        <taxon>50 kb inversion clade</taxon>
        <taxon>NPAAA clade</taxon>
        <taxon>Hologalegina</taxon>
        <taxon>IRL clade</taxon>
        <taxon>Trifolieae</taxon>
        <taxon>Trifolium</taxon>
    </lineage>
</organism>